<feature type="compositionally biased region" description="Acidic residues" evidence="1">
    <location>
        <begin position="324"/>
        <end position="333"/>
    </location>
</feature>
<organism evidence="3 4">
    <name type="scientific">Aspergillus wentii DTO 134E9</name>
    <dbReference type="NCBI Taxonomy" id="1073089"/>
    <lineage>
        <taxon>Eukaryota</taxon>
        <taxon>Fungi</taxon>
        <taxon>Dikarya</taxon>
        <taxon>Ascomycota</taxon>
        <taxon>Pezizomycotina</taxon>
        <taxon>Eurotiomycetes</taxon>
        <taxon>Eurotiomycetidae</taxon>
        <taxon>Eurotiales</taxon>
        <taxon>Aspergillaceae</taxon>
        <taxon>Aspergillus</taxon>
        <taxon>Aspergillus subgen. Cremei</taxon>
    </lineage>
</organism>
<protein>
    <recommendedName>
        <fullName evidence="2">FHA domain-containing protein</fullName>
    </recommendedName>
</protein>
<feature type="compositionally biased region" description="Low complexity" evidence="1">
    <location>
        <begin position="218"/>
        <end position="231"/>
    </location>
</feature>
<feature type="domain" description="FHA" evidence="2">
    <location>
        <begin position="34"/>
        <end position="95"/>
    </location>
</feature>
<dbReference type="SMART" id="SM00240">
    <property type="entry name" value="FHA"/>
    <property type="match status" value="1"/>
</dbReference>
<gene>
    <name evidence="3" type="ORF">ASPWEDRAFT_28985</name>
</gene>
<dbReference type="OrthoDB" id="4096268at2759"/>
<dbReference type="PANTHER" id="PTHR15715">
    <property type="entry name" value="CENTROSOMAL PROTEIN OF 170 KDA"/>
    <property type="match status" value="1"/>
</dbReference>
<dbReference type="InterPro" id="IPR000253">
    <property type="entry name" value="FHA_dom"/>
</dbReference>
<name>A0A1L9RFV2_ASPWE</name>
<keyword evidence="4" id="KW-1185">Reference proteome</keyword>
<feature type="compositionally biased region" description="Polar residues" evidence="1">
    <location>
        <begin position="232"/>
        <end position="241"/>
    </location>
</feature>
<accession>A0A1L9RFV2</accession>
<feature type="compositionally biased region" description="Acidic residues" evidence="1">
    <location>
        <begin position="291"/>
        <end position="317"/>
    </location>
</feature>
<dbReference type="VEuPathDB" id="FungiDB:ASPWEDRAFT_28985"/>
<feature type="region of interest" description="Disordered" evidence="1">
    <location>
        <begin position="642"/>
        <end position="687"/>
    </location>
</feature>
<dbReference type="SUPFAM" id="SSF49879">
    <property type="entry name" value="SMAD/FHA domain"/>
    <property type="match status" value="1"/>
</dbReference>
<feature type="compositionally biased region" description="Basic and acidic residues" evidence="1">
    <location>
        <begin position="658"/>
        <end position="674"/>
    </location>
</feature>
<dbReference type="STRING" id="1073089.A0A1L9RFV2"/>
<evidence type="ECO:0000313" key="4">
    <source>
        <dbReference type="Proteomes" id="UP000184383"/>
    </source>
</evidence>
<proteinExistence type="predicted"/>
<dbReference type="AlphaFoldDB" id="A0A1L9RFV2"/>
<sequence>MEPQRQASVTLHPLFQPDSLPFRSLTFFTDSDSFNIGRASKREAKNLAPAHHNAWFDSRVMSRNHAKLGVSMDKQHVYIRDGGSMHGTFVNDKRIPVGMDVALKNNDILTFGTEVNRGTETFAPLRIRFESEWFGYGDDKVLALKQASNTFCVPDDDDDVVEVGPAKSSTTETYGIYIDSDISDTENNPHRENSTPATSPLIKDMPLNLEETKIGKDSSSTSPEKGSSGTTADHSSGTQKSPIVLDEEQRLVTPRMTPPVASAPADSANESDDQSDFIIKSPGHRRFGEFPVEDDSDEQSDKWDGDEEGVGLEDDSADQSPYEFDADESDEENNSVISTDLPRLALFGGPYDTSSEIEDASSHFDISDEEFQSASNPKQKAAESDAMPLPSADRVDTSAPDDFNSTLQPQSADQASGRFSEPSYKPSPLLPDWDTISKSVAAASPERRLFPLHSFHENGYIPATEEWKPQNTSNTASILPASSPYGPPQDFFSAPAPYTDGPFVNSRPLPMPLGIGICRGVPGLSHARDDTKNRMATEVSTQAEEHSFLEQSLDTPQDERRSKTRVSIADIVDTSLETPDIQKAPVKRKAAEMEMDSFASDAAATNNFASCAESNPPDTKQPLEESIDETFSQDAQPQVLIGDLKDSSTQLTDACSVDESKSDKGDTFENERPSKRAKTTHEPSSGGFARHAATALVGAVVGGLGTIAVLASLPPDYFV</sequence>
<dbReference type="PANTHER" id="PTHR15715:SF37">
    <property type="entry name" value="LD47843P"/>
    <property type="match status" value="1"/>
</dbReference>
<dbReference type="Pfam" id="PF00498">
    <property type="entry name" value="FHA"/>
    <property type="match status" value="1"/>
</dbReference>
<dbReference type="InterPro" id="IPR051176">
    <property type="entry name" value="Cent_Immune-Sig_Mod"/>
</dbReference>
<evidence type="ECO:0000313" key="3">
    <source>
        <dbReference type="EMBL" id="OJJ33790.1"/>
    </source>
</evidence>
<evidence type="ECO:0000259" key="2">
    <source>
        <dbReference type="PROSITE" id="PS50006"/>
    </source>
</evidence>
<dbReference type="Proteomes" id="UP000184383">
    <property type="component" value="Unassembled WGS sequence"/>
</dbReference>
<dbReference type="InterPro" id="IPR008984">
    <property type="entry name" value="SMAD_FHA_dom_sf"/>
</dbReference>
<evidence type="ECO:0000256" key="1">
    <source>
        <dbReference type="SAM" id="MobiDB-lite"/>
    </source>
</evidence>
<dbReference type="GO" id="GO:0005737">
    <property type="term" value="C:cytoplasm"/>
    <property type="evidence" value="ECO:0007669"/>
    <property type="project" value="TreeGrafter"/>
</dbReference>
<dbReference type="Gene3D" id="2.60.200.20">
    <property type="match status" value="1"/>
</dbReference>
<dbReference type="EMBL" id="KV878213">
    <property type="protein sequence ID" value="OJJ33790.1"/>
    <property type="molecule type" value="Genomic_DNA"/>
</dbReference>
<feature type="region of interest" description="Disordered" evidence="1">
    <location>
        <begin position="534"/>
        <end position="565"/>
    </location>
</feature>
<dbReference type="GeneID" id="63749056"/>
<reference evidence="4" key="1">
    <citation type="journal article" date="2017" name="Genome Biol.">
        <title>Comparative genomics reveals high biological diversity and specific adaptations in the industrially and medically important fungal genus Aspergillus.</title>
        <authorList>
            <person name="de Vries R.P."/>
            <person name="Riley R."/>
            <person name="Wiebenga A."/>
            <person name="Aguilar-Osorio G."/>
            <person name="Amillis S."/>
            <person name="Uchima C.A."/>
            <person name="Anderluh G."/>
            <person name="Asadollahi M."/>
            <person name="Askin M."/>
            <person name="Barry K."/>
            <person name="Battaglia E."/>
            <person name="Bayram O."/>
            <person name="Benocci T."/>
            <person name="Braus-Stromeyer S.A."/>
            <person name="Caldana C."/>
            <person name="Canovas D."/>
            <person name="Cerqueira G.C."/>
            <person name="Chen F."/>
            <person name="Chen W."/>
            <person name="Choi C."/>
            <person name="Clum A."/>
            <person name="Dos Santos R.A."/>
            <person name="Damasio A.R."/>
            <person name="Diallinas G."/>
            <person name="Emri T."/>
            <person name="Fekete E."/>
            <person name="Flipphi M."/>
            <person name="Freyberg S."/>
            <person name="Gallo A."/>
            <person name="Gournas C."/>
            <person name="Habgood R."/>
            <person name="Hainaut M."/>
            <person name="Harispe M.L."/>
            <person name="Henrissat B."/>
            <person name="Hilden K.S."/>
            <person name="Hope R."/>
            <person name="Hossain A."/>
            <person name="Karabika E."/>
            <person name="Karaffa L."/>
            <person name="Karanyi Z."/>
            <person name="Krasevec N."/>
            <person name="Kuo A."/>
            <person name="Kusch H."/>
            <person name="LaButti K."/>
            <person name="Lagendijk E.L."/>
            <person name="Lapidus A."/>
            <person name="Levasseur A."/>
            <person name="Lindquist E."/>
            <person name="Lipzen A."/>
            <person name="Logrieco A.F."/>
            <person name="MacCabe A."/>
            <person name="Maekelae M.R."/>
            <person name="Malavazi I."/>
            <person name="Melin P."/>
            <person name="Meyer V."/>
            <person name="Mielnichuk N."/>
            <person name="Miskei M."/>
            <person name="Molnar A.P."/>
            <person name="Mule G."/>
            <person name="Ngan C.Y."/>
            <person name="Orejas M."/>
            <person name="Orosz E."/>
            <person name="Ouedraogo J.P."/>
            <person name="Overkamp K.M."/>
            <person name="Park H.-S."/>
            <person name="Perrone G."/>
            <person name="Piumi F."/>
            <person name="Punt P.J."/>
            <person name="Ram A.F."/>
            <person name="Ramon A."/>
            <person name="Rauscher S."/>
            <person name="Record E."/>
            <person name="Riano-Pachon D.M."/>
            <person name="Robert V."/>
            <person name="Roehrig J."/>
            <person name="Ruller R."/>
            <person name="Salamov A."/>
            <person name="Salih N.S."/>
            <person name="Samson R.A."/>
            <person name="Sandor E."/>
            <person name="Sanguinetti M."/>
            <person name="Schuetze T."/>
            <person name="Sepcic K."/>
            <person name="Shelest E."/>
            <person name="Sherlock G."/>
            <person name="Sophianopoulou V."/>
            <person name="Squina F.M."/>
            <person name="Sun H."/>
            <person name="Susca A."/>
            <person name="Todd R.B."/>
            <person name="Tsang A."/>
            <person name="Unkles S.E."/>
            <person name="van de Wiele N."/>
            <person name="van Rossen-Uffink D."/>
            <person name="Oliveira J.V."/>
            <person name="Vesth T.C."/>
            <person name="Visser J."/>
            <person name="Yu J.-H."/>
            <person name="Zhou M."/>
            <person name="Andersen M.R."/>
            <person name="Archer D.B."/>
            <person name="Baker S.E."/>
            <person name="Benoit I."/>
            <person name="Brakhage A.A."/>
            <person name="Braus G.H."/>
            <person name="Fischer R."/>
            <person name="Frisvad J.C."/>
            <person name="Goldman G.H."/>
            <person name="Houbraken J."/>
            <person name="Oakley B."/>
            <person name="Pocsi I."/>
            <person name="Scazzocchio C."/>
            <person name="Seiboth B."/>
            <person name="vanKuyk P.A."/>
            <person name="Wortman J."/>
            <person name="Dyer P.S."/>
            <person name="Grigoriev I.V."/>
        </authorList>
    </citation>
    <scope>NUCLEOTIDE SEQUENCE [LARGE SCALE GENOMIC DNA]</scope>
    <source>
        <strain evidence="4">DTO 134E9</strain>
    </source>
</reference>
<dbReference type="RefSeq" id="XP_040687466.1">
    <property type="nucleotide sequence ID" value="XM_040833208.1"/>
</dbReference>
<feature type="compositionally biased region" description="Polar residues" evidence="1">
    <location>
        <begin position="403"/>
        <end position="414"/>
    </location>
</feature>
<feature type="region of interest" description="Disordered" evidence="1">
    <location>
        <begin position="172"/>
        <end position="431"/>
    </location>
</feature>
<dbReference type="PROSITE" id="PS50006">
    <property type="entry name" value="FHA_DOMAIN"/>
    <property type="match status" value="1"/>
</dbReference>